<evidence type="ECO:0000313" key="2">
    <source>
        <dbReference type="EMBL" id="OXA44119.1"/>
    </source>
</evidence>
<organism evidence="2 3">
    <name type="scientific">Folsomia candida</name>
    <name type="common">Springtail</name>
    <dbReference type="NCBI Taxonomy" id="158441"/>
    <lineage>
        <taxon>Eukaryota</taxon>
        <taxon>Metazoa</taxon>
        <taxon>Ecdysozoa</taxon>
        <taxon>Arthropoda</taxon>
        <taxon>Hexapoda</taxon>
        <taxon>Collembola</taxon>
        <taxon>Entomobryomorpha</taxon>
        <taxon>Isotomoidea</taxon>
        <taxon>Isotomidae</taxon>
        <taxon>Proisotominae</taxon>
        <taxon>Folsomia</taxon>
    </lineage>
</organism>
<comment type="caution">
    <text evidence="2">The sequence shown here is derived from an EMBL/GenBank/DDBJ whole genome shotgun (WGS) entry which is preliminary data.</text>
</comment>
<dbReference type="EMBL" id="LNIX01000020">
    <property type="protein sequence ID" value="OXA44119.1"/>
    <property type="molecule type" value="Genomic_DNA"/>
</dbReference>
<keyword evidence="1" id="KW-0812">Transmembrane</keyword>
<keyword evidence="3" id="KW-1185">Reference proteome</keyword>
<dbReference type="AlphaFoldDB" id="A0A226DG10"/>
<dbReference type="Proteomes" id="UP000198287">
    <property type="component" value="Unassembled WGS sequence"/>
</dbReference>
<feature type="transmembrane region" description="Helical" evidence="1">
    <location>
        <begin position="126"/>
        <end position="146"/>
    </location>
</feature>
<sequence length="204" mass="22962">MSKLDVSGLKRLPSASLHRHESRLPSTGHTMAALTVAVFDMFLHSVGIGMGLFFISYLTMNHNNLSHDERQTLLDLGFLSISSSAPSKFGIVLISLYLVYLATGLVFAVLLLFGICEKSTTFCYHWMNLALVNLFVKGIQFIYFSSLSKETLIGVGSFLVEPVIRFAMFYVIYSYTKKLKRAQWQTHVYLVSSSSDQENHPDRC</sequence>
<evidence type="ECO:0000256" key="1">
    <source>
        <dbReference type="SAM" id="Phobius"/>
    </source>
</evidence>
<feature type="transmembrane region" description="Helical" evidence="1">
    <location>
        <begin position="152"/>
        <end position="173"/>
    </location>
</feature>
<gene>
    <name evidence="2" type="ORF">Fcan01_21146</name>
</gene>
<protein>
    <submittedName>
        <fullName evidence="2">Uncharacterized protein</fullName>
    </submittedName>
</protein>
<evidence type="ECO:0000313" key="3">
    <source>
        <dbReference type="Proteomes" id="UP000198287"/>
    </source>
</evidence>
<feature type="transmembrane region" description="Helical" evidence="1">
    <location>
        <begin position="89"/>
        <end position="114"/>
    </location>
</feature>
<name>A0A226DG10_FOLCA</name>
<reference evidence="2 3" key="1">
    <citation type="submission" date="2015-12" db="EMBL/GenBank/DDBJ databases">
        <title>The genome of Folsomia candida.</title>
        <authorList>
            <person name="Faddeeva A."/>
            <person name="Derks M.F."/>
            <person name="Anvar Y."/>
            <person name="Smit S."/>
            <person name="Van Straalen N."/>
            <person name="Roelofs D."/>
        </authorList>
    </citation>
    <scope>NUCLEOTIDE SEQUENCE [LARGE SCALE GENOMIC DNA]</scope>
    <source>
        <strain evidence="2 3">VU population</strain>
        <tissue evidence="2">Whole body</tissue>
    </source>
</reference>
<feature type="transmembrane region" description="Helical" evidence="1">
    <location>
        <begin position="32"/>
        <end position="58"/>
    </location>
</feature>
<accession>A0A226DG10</accession>
<keyword evidence="1" id="KW-1133">Transmembrane helix</keyword>
<keyword evidence="1" id="KW-0472">Membrane</keyword>
<proteinExistence type="predicted"/>